<protein>
    <submittedName>
        <fullName evidence="4">LCP family protein required for cell wall assembly</fullName>
    </submittedName>
</protein>
<dbReference type="InterPro" id="IPR050922">
    <property type="entry name" value="LytR/CpsA/Psr_CW_biosynth"/>
</dbReference>
<sequence>MTQQQEARTSRRWKWVAALLAVVLVSGVAGYANRTRLASWGFDLFFADQVKEKLDHSYKPLTGREAKPIATYKKEEPLSLLLLGVDQREDEIGRSDTMIYTVIRPEDGTILMVSIPRDTYTPIVGKTKKNGDPWEDKITHAYAFGGAKMSVETVENLFGSRVDHYATINFNGFRNVIDAIGGIPLPITEDLVNDDPDHEKFVVKAGQDVYNGKDALNYVRYREDAGGDRSRTERHQVFLNAIMDKASQVNQWSKIPALMDIMGDNFTTDLTSTQIIDLAKIMLKSNQRTIYSHTLKGEGHRKSRGGAWYYFADENDLAAVNALIEAWLDPTLKSSQLPLPDEYKPKTPPAGSPKGSGGTVSEHTQS</sequence>
<organism evidence="4 5">
    <name type="scientific">Paenibacillus phyllosphaerae</name>
    <dbReference type="NCBI Taxonomy" id="274593"/>
    <lineage>
        <taxon>Bacteria</taxon>
        <taxon>Bacillati</taxon>
        <taxon>Bacillota</taxon>
        <taxon>Bacilli</taxon>
        <taxon>Bacillales</taxon>
        <taxon>Paenibacillaceae</taxon>
        <taxon>Paenibacillus</taxon>
    </lineage>
</organism>
<dbReference type="PANTHER" id="PTHR33392">
    <property type="entry name" value="POLYISOPRENYL-TEICHOIC ACID--PEPTIDOGLYCAN TEICHOIC ACID TRANSFERASE TAGU"/>
    <property type="match status" value="1"/>
</dbReference>
<proteinExistence type="inferred from homology"/>
<feature type="domain" description="Cell envelope-related transcriptional attenuator" evidence="3">
    <location>
        <begin position="94"/>
        <end position="247"/>
    </location>
</feature>
<evidence type="ECO:0000313" key="5">
    <source>
        <dbReference type="Proteomes" id="UP000570361"/>
    </source>
</evidence>
<name>A0A7W5AY35_9BACL</name>
<accession>A0A7W5AY35</accession>
<dbReference type="Gene3D" id="3.40.630.190">
    <property type="entry name" value="LCP protein"/>
    <property type="match status" value="1"/>
</dbReference>
<dbReference type="NCBIfam" id="TIGR00350">
    <property type="entry name" value="lytR_cpsA_psr"/>
    <property type="match status" value="1"/>
</dbReference>
<gene>
    <name evidence="4" type="ORF">FHS18_002966</name>
</gene>
<evidence type="ECO:0000313" key="4">
    <source>
        <dbReference type="EMBL" id="MBB3110899.1"/>
    </source>
</evidence>
<dbReference type="EMBL" id="JACHXK010000005">
    <property type="protein sequence ID" value="MBB3110899.1"/>
    <property type="molecule type" value="Genomic_DNA"/>
</dbReference>
<keyword evidence="5" id="KW-1185">Reference proteome</keyword>
<feature type="region of interest" description="Disordered" evidence="2">
    <location>
        <begin position="336"/>
        <end position="366"/>
    </location>
</feature>
<dbReference type="Proteomes" id="UP000570361">
    <property type="component" value="Unassembled WGS sequence"/>
</dbReference>
<comment type="similarity">
    <text evidence="1">Belongs to the LytR/CpsA/Psr (LCP) family.</text>
</comment>
<dbReference type="AlphaFoldDB" id="A0A7W5AY35"/>
<evidence type="ECO:0000259" key="3">
    <source>
        <dbReference type="Pfam" id="PF03816"/>
    </source>
</evidence>
<evidence type="ECO:0000256" key="1">
    <source>
        <dbReference type="ARBA" id="ARBA00006068"/>
    </source>
</evidence>
<comment type="caution">
    <text evidence="4">The sequence shown here is derived from an EMBL/GenBank/DDBJ whole genome shotgun (WGS) entry which is preliminary data.</text>
</comment>
<dbReference type="InterPro" id="IPR004474">
    <property type="entry name" value="LytR_CpsA_psr"/>
</dbReference>
<reference evidence="4 5" key="1">
    <citation type="submission" date="2020-08" db="EMBL/GenBank/DDBJ databases">
        <title>Genomic Encyclopedia of Type Strains, Phase III (KMG-III): the genomes of soil and plant-associated and newly described type strains.</title>
        <authorList>
            <person name="Whitman W."/>
        </authorList>
    </citation>
    <scope>NUCLEOTIDE SEQUENCE [LARGE SCALE GENOMIC DNA]</scope>
    <source>
        <strain evidence="4 5">CECT 5862</strain>
    </source>
</reference>
<dbReference type="PANTHER" id="PTHR33392:SF6">
    <property type="entry name" value="POLYISOPRENYL-TEICHOIC ACID--PEPTIDOGLYCAN TEICHOIC ACID TRANSFERASE TAGU"/>
    <property type="match status" value="1"/>
</dbReference>
<dbReference type="Pfam" id="PF03816">
    <property type="entry name" value="LytR_cpsA_psr"/>
    <property type="match status" value="1"/>
</dbReference>
<dbReference type="RefSeq" id="WP_183600771.1">
    <property type="nucleotide sequence ID" value="NZ_JACHXK010000005.1"/>
</dbReference>
<evidence type="ECO:0000256" key="2">
    <source>
        <dbReference type="SAM" id="MobiDB-lite"/>
    </source>
</evidence>